<protein>
    <submittedName>
        <fullName evidence="2">Uncharacterized protein</fullName>
    </submittedName>
</protein>
<keyword evidence="1" id="KW-1133">Transmembrane helix</keyword>
<dbReference type="EMBL" id="NEXJ01000056">
    <property type="protein sequence ID" value="PSN91125.1"/>
    <property type="molecule type" value="Genomic_DNA"/>
</dbReference>
<evidence type="ECO:0000313" key="2">
    <source>
        <dbReference type="EMBL" id="PSN91125.1"/>
    </source>
</evidence>
<dbReference type="Proteomes" id="UP000240490">
    <property type="component" value="Unassembled WGS sequence"/>
</dbReference>
<keyword evidence="1" id="KW-0812">Transmembrane</keyword>
<keyword evidence="1" id="KW-0472">Membrane</keyword>
<comment type="caution">
    <text evidence="2">The sequence shown here is derived from an EMBL/GenBank/DDBJ whole genome shotgun (WGS) entry which is preliminary data.</text>
</comment>
<accession>A0A2R6AXK2</accession>
<feature type="transmembrane region" description="Helical" evidence="1">
    <location>
        <begin position="6"/>
        <end position="33"/>
    </location>
</feature>
<sequence>MDTLVGNVILTGVLVVALIIFVAAASGVAQLYTMRLDRTLLGREAVYVAQSVQQLYLTVNSTQSYFPQSVVLSLPMPESLDNHAYTLSVAASTPPGTDETNLTVTVAMSGSPLKATSSVVVGRCAVESANPLIHYPALEVNLTLYLQNNQEYCFMSFV</sequence>
<evidence type="ECO:0000256" key="1">
    <source>
        <dbReference type="SAM" id="Phobius"/>
    </source>
</evidence>
<proteinExistence type="predicted"/>
<reference evidence="2 3" key="1">
    <citation type="submission" date="2017-04" db="EMBL/GenBank/DDBJ databases">
        <title>Novel microbial lineages endemic to geothermal iron-oxide mats fill important gaps in the evolutionary history of Archaea.</title>
        <authorList>
            <person name="Jay Z.J."/>
            <person name="Beam J.P."/>
            <person name="Dlakic M."/>
            <person name="Rusch D.B."/>
            <person name="Kozubal M.A."/>
            <person name="Inskeep W.P."/>
        </authorList>
    </citation>
    <scope>NUCLEOTIDE SEQUENCE [LARGE SCALE GENOMIC DNA]</scope>
    <source>
        <strain evidence="2">ECH_B_SAG-M15</strain>
    </source>
</reference>
<gene>
    <name evidence="2" type="ORF">B9Q08_03500</name>
</gene>
<name>A0A2R6AXK2_9ARCH</name>
<organism evidence="2 3">
    <name type="scientific">Candidatus Marsarchaeota G2 archaeon ECH_B_SAG-M15</name>
    <dbReference type="NCBI Taxonomy" id="1978162"/>
    <lineage>
        <taxon>Archaea</taxon>
        <taxon>Candidatus Marsarchaeota</taxon>
        <taxon>Candidatus Marsarchaeota group 2</taxon>
    </lineage>
</organism>
<evidence type="ECO:0000313" key="3">
    <source>
        <dbReference type="Proteomes" id="UP000240490"/>
    </source>
</evidence>
<dbReference type="AlphaFoldDB" id="A0A2R6AXK2"/>